<feature type="compositionally biased region" description="Basic residues" evidence="1">
    <location>
        <begin position="93"/>
        <end position="105"/>
    </location>
</feature>
<dbReference type="EMBL" id="ML975346">
    <property type="protein sequence ID" value="KAF1832134.1"/>
    <property type="molecule type" value="Genomic_DNA"/>
</dbReference>
<dbReference type="Proteomes" id="UP000800040">
    <property type="component" value="Unassembled WGS sequence"/>
</dbReference>
<evidence type="ECO:0000256" key="1">
    <source>
        <dbReference type="SAM" id="MobiDB-lite"/>
    </source>
</evidence>
<organism evidence="2 3">
    <name type="scientific">Decorospora gaudefroyi</name>
    <dbReference type="NCBI Taxonomy" id="184978"/>
    <lineage>
        <taxon>Eukaryota</taxon>
        <taxon>Fungi</taxon>
        <taxon>Dikarya</taxon>
        <taxon>Ascomycota</taxon>
        <taxon>Pezizomycotina</taxon>
        <taxon>Dothideomycetes</taxon>
        <taxon>Pleosporomycetidae</taxon>
        <taxon>Pleosporales</taxon>
        <taxon>Pleosporineae</taxon>
        <taxon>Pleosporaceae</taxon>
        <taxon>Decorospora</taxon>
    </lineage>
</organism>
<feature type="compositionally biased region" description="Basic residues" evidence="1">
    <location>
        <begin position="24"/>
        <end position="33"/>
    </location>
</feature>
<feature type="compositionally biased region" description="Basic residues" evidence="1">
    <location>
        <begin position="52"/>
        <end position="61"/>
    </location>
</feature>
<dbReference type="OrthoDB" id="3800422at2759"/>
<evidence type="ECO:0000313" key="2">
    <source>
        <dbReference type="EMBL" id="KAF1832134.1"/>
    </source>
</evidence>
<sequence length="134" mass="15552">MPLRTCAYNKYQDGVCGCPTFWKRKRAKSRHPRPDRPNTSNDDAIRDAFKKVVGKASRHVHVSGPSADPWSRVEGFPYKSMDIGQPRRSSNQPRKKKKKRLRKPKVLVDYDLPSGEERLDWDTDEVRRMVGEIT</sequence>
<proteinExistence type="predicted"/>
<feature type="region of interest" description="Disordered" evidence="1">
    <location>
        <begin position="24"/>
        <end position="107"/>
    </location>
</feature>
<keyword evidence="3" id="KW-1185">Reference proteome</keyword>
<evidence type="ECO:0000313" key="3">
    <source>
        <dbReference type="Proteomes" id="UP000800040"/>
    </source>
</evidence>
<reference evidence="2" key="1">
    <citation type="submission" date="2020-01" db="EMBL/GenBank/DDBJ databases">
        <authorList>
            <consortium name="DOE Joint Genome Institute"/>
            <person name="Haridas S."/>
            <person name="Albert R."/>
            <person name="Binder M."/>
            <person name="Bloem J."/>
            <person name="Labutti K."/>
            <person name="Salamov A."/>
            <person name="Andreopoulos B."/>
            <person name="Baker S.E."/>
            <person name="Barry K."/>
            <person name="Bills G."/>
            <person name="Bluhm B.H."/>
            <person name="Cannon C."/>
            <person name="Castanera R."/>
            <person name="Culley D.E."/>
            <person name="Daum C."/>
            <person name="Ezra D."/>
            <person name="Gonzalez J.B."/>
            <person name="Henrissat B."/>
            <person name="Kuo A."/>
            <person name="Liang C."/>
            <person name="Lipzen A."/>
            <person name="Lutzoni F."/>
            <person name="Magnuson J."/>
            <person name="Mondo S."/>
            <person name="Nolan M."/>
            <person name="Ohm R."/>
            <person name="Pangilinan J."/>
            <person name="Park H.-J."/>
            <person name="Ramirez L."/>
            <person name="Alfaro M."/>
            <person name="Sun H."/>
            <person name="Tritt A."/>
            <person name="Yoshinaga Y."/>
            <person name="Zwiers L.-H."/>
            <person name="Turgeon B.G."/>
            <person name="Goodwin S.B."/>
            <person name="Spatafora J.W."/>
            <person name="Crous P.W."/>
            <person name="Grigoriev I.V."/>
        </authorList>
    </citation>
    <scope>NUCLEOTIDE SEQUENCE</scope>
    <source>
        <strain evidence="2">P77</strain>
    </source>
</reference>
<protein>
    <submittedName>
        <fullName evidence="2">Uncharacterized protein</fullName>
    </submittedName>
</protein>
<dbReference type="AlphaFoldDB" id="A0A6A5KCK7"/>
<gene>
    <name evidence="2" type="ORF">BDW02DRAFT_600224</name>
</gene>
<accession>A0A6A5KCK7</accession>
<name>A0A6A5KCK7_9PLEO</name>